<sequence length="206" mass="24159">MIDTILKWHEVLVWIDQANNLKHGVVGNDDNRWLFQSQFTPWVNELTSHYKGVKSMFITILILTRGLILRDLIGDQDAIDLANYAITNKCEVDIYVEHSSRKCWRNHEMENGYSTKELNNDVDSKYGTNMSRQKHLKFRKESMCKNFKGLRWCTSKIVHSQLVSKLGNCYQKIAMEEVEGDATKQYTFLWSYNLEETILKILARLC</sequence>
<reference evidence="1" key="1">
    <citation type="submission" date="2018-05" db="EMBL/GenBank/DDBJ databases">
        <title>Draft genome of Mucuna pruriens seed.</title>
        <authorList>
            <person name="Nnadi N.E."/>
            <person name="Vos R."/>
            <person name="Hasami M.H."/>
            <person name="Devisetty U.K."/>
            <person name="Aguiy J.C."/>
        </authorList>
    </citation>
    <scope>NUCLEOTIDE SEQUENCE [LARGE SCALE GENOMIC DNA]</scope>
    <source>
        <strain evidence="1">JCA_2017</strain>
    </source>
</reference>
<proteinExistence type="predicted"/>
<comment type="caution">
    <text evidence="1">The sequence shown here is derived from an EMBL/GenBank/DDBJ whole genome shotgun (WGS) entry which is preliminary data.</text>
</comment>
<gene>
    <name evidence="1" type="ORF">CR513_39902</name>
</gene>
<evidence type="ECO:0000313" key="1">
    <source>
        <dbReference type="EMBL" id="RDX79650.1"/>
    </source>
</evidence>
<dbReference type="EMBL" id="QJKJ01008474">
    <property type="protein sequence ID" value="RDX79650.1"/>
    <property type="molecule type" value="Genomic_DNA"/>
</dbReference>
<dbReference type="Proteomes" id="UP000257109">
    <property type="component" value="Unassembled WGS sequence"/>
</dbReference>
<feature type="non-terminal residue" evidence="1">
    <location>
        <position position="1"/>
    </location>
</feature>
<accession>A0A371FN87</accession>
<protein>
    <submittedName>
        <fullName evidence="1">Uncharacterized protein</fullName>
    </submittedName>
</protein>
<name>A0A371FN87_MUCPR</name>
<keyword evidence="2" id="KW-1185">Reference proteome</keyword>
<evidence type="ECO:0000313" key="2">
    <source>
        <dbReference type="Proteomes" id="UP000257109"/>
    </source>
</evidence>
<organism evidence="1 2">
    <name type="scientific">Mucuna pruriens</name>
    <name type="common">Velvet bean</name>
    <name type="synonym">Dolichos pruriens</name>
    <dbReference type="NCBI Taxonomy" id="157652"/>
    <lineage>
        <taxon>Eukaryota</taxon>
        <taxon>Viridiplantae</taxon>
        <taxon>Streptophyta</taxon>
        <taxon>Embryophyta</taxon>
        <taxon>Tracheophyta</taxon>
        <taxon>Spermatophyta</taxon>
        <taxon>Magnoliopsida</taxon>
        <taxon>eudicotyledons</taxon>
        <taxon>Gunneridae</taxon>
        <taxon>Pentapetalae</taxon>
        <taxon>rosids</taxon>
        <taxon>fabids</taxon>
        <taxon>Fabales</taxon>
        <taxon>Fabaceae</taxon>
        <taxon>Papilionoideae</taxon>
        <taxon>50 kb inversion clade</taxon>
        <taxon>NPAAA clade</taxon>
        <taxon>indigoferoid/millettioid clade</taxon>
        <taxon>Phaseoleae</taxon>
        <taxon>Mucuna</taxon>
    </lineage>
</organism>
<dbReference type="AlphaFoldDB" id="A0A371FN87"/>